<gene>
    <name evidence="8" type="primary">PKP1</name>
    <name evidence="8" type="synonym">LOC115582650</name>
</gene>
<organism evidence="8 9">
    <name type="scientific">Sparus aurata</name>
    <name type="common">Gilthead sea bream</name>
    <dbReference type="NCBI Taxonomy" id="8175"/>
    <lineage>
        <taxon>Eukaryota</taxon>
        <taxon>Metazoa</taxon>
        <taxon>Chordata</taxon>
        <taxon>Craniata</taxon>
        <taxon>Vertebrata</taxon>
        <taxon>Euteleostomi</taxon>
        <taxon>Actinopterygii</taxon>
        <taxon>Neopterygii</taxon>
        <taxon>Teleostei</taxon>
        <taxon>Neoteleostei</taxon>
        <taxon>Acanthomorphata</taxon>
        <taxon>Eupercaria</taxon>
        <taxon>Spariformes</taxon>
        <taxon>Sparidae</taxon>
        <taxon>Sparus</taxon>
    </lineage>
</organism>
<dbReference type="GO" id="GO:0098609">
    <property type="term" value="P:cell-cell adhesion"/>
    <property type="evidence" value="ECO:0007669"/>
    <property type="project" value="InterPro"/>
</dbReference>
<dbReference type="GO" id="GO:0005634">
    <property type="term" value="C:nucleus"/>
    <property type="evidence" value="ECO:0007669"/>
    <property type="project" value="TreeGrafter"/>
</dbReference>
<feature type="region of interest" description="Disordered" evidence="7">
    <location>
        <begin position="161"/>
        <end position="192"/>
    </location>
</feature>
<comment type="subcellular location">
    <subcellularLocation>
        <location evidence="1">Cell junction</location>
    </subcellularLocation>
</comment>
<feature type="compositionally biased region" description="Low complexity" evidence="7">
    <location>
        <begin position="49"/>
        <end position="61"/>
    </location>
</feature>
<evidence type="ECO:0000256" key="5">
    <source>
        <dbReference type="ARBA" id="ARBA00022949"/>
    </source>
</evidence>
<dbReference type="GO" id="GO:0005886">
    <property type="term" value="C:plasma membrane"/>
    <property type="evidence" value="ECO:0007669"/>
    <property type="project" value="TreeGrafter"/>
</dbReference>
<keyword evidence="9" id="KW-1185">Reference proteome</keyword>
<dbReference type="SMART" id="SM00185">
    <property type="entry name" value="ARM"/>
    <property type="match status" value="6"/>
</dbReference>
<proteinExistence type="inferred from homology"/>
<evidence type="ECO:0000256" key="6">
    <source>
        <dbReference type="PROSITE-ProRule" id="PRU00259"/>
    </source>
</evidence>
<dbReference type="AlphaFoldDB" id="A0A671YY14"/>
<keyword evidence="3" id="KW-0677">Repeat</keyword>
<dbReference type="GeneTree" id="ENSGT00940000156735"/>
<evidence type="ECO:0000313" key="8">
    <source>
        <dbReference type="Ensembl" id="ENSSAUP00010066629.1"/>
    </source>
</evidence>
<evidence type="ECO:0000256" key="3">
    <source>
        <dbReference type="ARBA" id="ARBA00022737"/>
    </source>
</evidence>
<dbReference type="Proteomes" id="UP000472265">
    <property type="component" value="Chromosome 6"/>
</dbReference>
<dbReference type="GO" id="GO:0005912">
    <property type="term" value="C:adherens junction"/>
    <property type="evidence" value="ECO:0007669"/>
    <property type="project" value="TreeGrafter"/>
</dbReference>
<feature type="region of interest" description="Disordered" evidence="7">
    <location>
        <begin position="42"/>
        <end position="61"/>
    </location>
</feature>
<dbReference type="Gene3D" id="1.25.10.10">
    <property type="entry name" value="Leucine-rich Repeat Variant"/>
    <property type="match status" value="1"/>
</dbReference>
<dbReference type="InterPro" id="IPR016024">
    <property type="entry name" value="ARM-type_fold"/>
</dbReference>
<evidence type="ECO:0000256" key="1">
    <source>
        <dbReference type="ARBA" id="ARBA00004282"/>
    </source>
</evidence>
<feature type="repeat" description="ARM" evidence="6">
    <location>
        <begin position="314"/>
        <end position="343"/>
    </location>
</feature>
<dbReference type="InterPro" id="IPR000225">
    <property type="entry name" value="Armadillo"/>
</dbReference>
<dbReference type="PANTHER" id="PTHR10372">
    <property type="entry name" value="PLAKOPHILLIN-RELATED"/>
    <property type="match status" value="1"/>
</dbReference>
<protein>
    <submittedName>
        <fullName evidence="8">Plakophilin 1b</fullName>
    </submittedName>
</protein>
<accession>A0A671YY14</accession>
<dbReference type="Pfam" id="PF00514">
    <property type="entry name" value="Arm"/>
    <property type="match status" value="2"/>
</dbReference>
<keyword evidence="5" id="KW-0965">Cell junction</keyword>
<name>A0A671YY14_SPAAU</name>
<evidence type="ECO:0000256" key="4">
    <source>
        <dbReference type="ARBA" id="ARBA00022889"/>
    </source>
</evidence>
<evidence type="ECO:0000256" key="7">
    <source>
        <dbReference type="SAM" id="MobiDB-lite"/>
    </source>
</evidence>
<reference evidence="8" key="2">
    <citation type="submission" date="2025-08" db="UniProtKB">
        <authorList>
            <consortium name="Ensembl"/>
        </authorList>
    </citation>
    <scope>IDENTIFICATION</scope>
</reference>
<feature type="repeat" description="ARM" evidence="6">
    <location>
        <begin position="272"/>
        <end position="314"/>
    </location>
</feature>
<dbReference type="GO" id="GO:0005737">
    <property type="term" value="C:cytoplasm"/>
    <property type="evidence" value="ECO:0007669"/>
    <property type="project" value="TreeGrafter"/>
</dbReference>
<dbReference type="SUPFAM" id="SSF48371">
    <property type="entry name" value="ARM repeat"/>
    <property type="match status" value="1"/>
</dbReference>
<dbReference type="InterPro" id="IPR028435">
    <property type="entry name" value="Plakophilin/d_Catenin"/>
</dbReference>
<dbReference type="InterPro" id="IPR011989">
    <property type="entry name" value="ARM-like"/>
</dbReference>
<dbReference type="PROSITE" id="PS50176">
    <property type="entry name" value="ARM_REPEAT"/>
    <property type="match status" value="2"/>
</dbReference>
<sequence>MSLDPLKSVISIVNVDDTSLALPSVNQYRSGQQRVMEQVQKTIRRTKSKSSSTLSPTSKSSLYSRALDTTLDSTSTYQYHRGYAPLGAMAVPQTNTSRSEPEIVWQPKRAAPPQRLLSNMSVYRAERPTSQYMVSTKSQPQLNTMNGFGRTKSTKQFMYSKSMNGSGQKKSSKQFVHGNTIHGSGQNKSSSQFVYSTVDGPKASQARVFQSAVKSKADFGSNGNVAATEITMKEAVELLSSLDETYQHCGAAYIQHNTYIDEKAKEEVLKLNGILPLVSLLRSTSTQVNQAASAALRNLSFKSDKNKEEIHRCGGVEEAVNLLRDTDSAEVQKQLTGLLWNLSSADSLKPDLLKIALPVLMERVVLPHTTGSDRISDPESFFHTTGCLRNLSSTKQSNRQAMRKCRGLIDSLVKYIQDCVDAEKPDDKCVENCLCILHNLTFQLEAEAPALFSRITALAKPVNRSNSVDDTSPIGCFSQQSKSLERERHFDYPVVEDPHPNGAGWLIHSKTLQSYLTLLGCSEQEETQETCLGTLQNLTANEGIVSDVMSQIIVQKLNGLKAITPLIQSNKVNVQRCAVALVGNLTKNPNLHNSLGKKHTGNESDDTLAMACLTANCLLMKEPEMSKPLLNNNLINSLKDISQNGYLPKSKKAAALLLYNLWSDKDLQSVLKRRGMSKSSFVNDVTSAVHKSFQVVD</sequence>
<feature type="compositionally biased region" description="Polar residues" evidence="7">
    <location>
        <begin position="181"/>
        <end position="192"/>
    </location>
</feature>
<reference evidence="8" key="3">
    <citation type="submission" date="2025-09" db="UniProtKB">
        <authorList>
            <consortium name="Ensembl"/>
        </authorList>
    </citation>
    <scope>IDENTIFICATION</scope>
</reference>
<evidence type="ECO:0000256" key="2">
    <source>
        <dbReference type="ARBA" id="ARBA00005462"/>
    </source>
</evidence>
<reference evidence="8" key="1">
    <citation type="submission" date="2021-04" db="EMBL/GenBank/DDBJ databases">
        <authorList>
            <consortium name="Wellcome Sanger Institute Data Sharing"/>
        </authorList>
    </citation>
    <scope>NUCLEOTIDE SEQUENCE [LARGE SCALE GENOMIC DNA]</scope>
</reference>
<dbReference type="Ensembl" id="ENSSAUT00010069769.1">
    <property type="protein sequence ID" value="ENSSAUP00010066629.1"/>
    <property type="gene ID" value="ENSSAUG00010026540.1"/>
</dbReference>
<keyword evidence="4" id="KW-0130">Cell adhesion</keyword>
<comment type="similarity">
    <text evidence="2">Belongs to the beta-catenin family.</text>
</comment>
<dbReference type="PANTHER" id="PTHR10372:SF3">
    <property type="entry name" value="PLAKOPHILIN-1"/>
    <property type="match status" value="1"/>
</dbReference>
<evidence type="ECO:0000313" key="9">
    <source>
        <dbReference type="Proteomes" id="UP000472265"/>
    </source>
</evidence>